<dbReference type="InterPro" id="IPR008949">
    <property type="entry name" value="Isoprenoid_synthase_dom_sf"/>
</dbReference>
<dbReference type="PANTHER" id="PTHR43281">
    <property type="entry name" value="FARNESYL DIPHOSPHATE SYNTHASE"/>
    <property type="match status" value="1"/>
</dbReference>
<dbReference type="InterPro" id="IPR000092">
    <property type="entry name" value="Polyprenyl_synt"/>
</dbReference>
<organism evidence="6 7">
    <name type="scientific">Zostera marina</name>
    <name type="common">Eelgrass</name>
    <dbReference type="NCBI Taxonomy" id="29655"/>
    <lineage>
        <taxon>Eukaryota</taxon>
        <taxon>Viridiplantae</taxon>
        <taxon>Streptophyta</taxon>
        <taxon>Embryophyta</taxon>
        <taxon>Tracheophyta</taxon>
        <taxon>Spermatophyta</taxon>
        <taxon>Magnoliopsida</taxon>
        <taxon>Liliopsida</taxon>
        <taxon>Zosteraceae</taxon>
        <taxon>Zostera</taxon>
    </lineage>
</organism>
<evidence type="ECO:0000313" key="7">
    <source>
        <dbReference type="Proteomes" id="UP000036987"/>
    </source>
</evidence>
<dbReference type="GO" id="GO:0005737">
    <property type="term" value="C:cytoplasm"/>
    <property type="evidence" value="ECO:0007669"/>
    <property type="project" value="UniProtKB-ARBA"/>
</dbReference>
<dbReference type="InterPro" id="IPR033749">
    <property type="entry name" value="Polyprenyl_synt_CS"/>
</dbReference>
<dbReference type="PANTHER" id="PTHR43281:SF5">
    <property type="entry name" value="HETERODIMERIC GERANYLGERANYL PYROPHOSPHATE SYNTHASE SMALL SUBUNIT, CHLOROPLASTIC"/>
    <property type="match status" value="1"/>
</dbReference>
<accession>A0A0K9PJ01</accession>
<proteinExistence type="inferred from homology"/>
<dbReference type="AlphaFoldDB" id="A0A0K9PJ01"/>
<dbReference type="GO" id="GO:0008299">
    <property type="term" value="P:isoprenoid biosynthetic process"/>
    <property type="evidence" value="ECO:0007669"/>
    <property type="project" value="InterPro"/>
</dbReference>
<comment type="cofactor">
    <cofactor evidence="1">
        <name>Mg(2+)</name>
        <dbReference type="ChEBI" id="CHEBI:18420"/>
    </cofactor>
</comment>
<dbReference type="SUPFAM" id="SSF48576">
    <property type="entry name" value="Terpenoid synthases"/>
    <property type="match status" value="1"/>
</dbReference>
<dbReference type="PROSITE" id="PS00723">
    <property type="entry name" value="POLYPRENYL_SYNTHASE_1"/>
    <property type="match status" value="1"/>
</dbReference>
<comment type="similarity">
    <text evidence="2 5">Belongs to the FPP/GGPP synthase family.</text>
</comment>
<dbReference type="Proteomes" id="UP000036987">
    <property type="component" value="Unassembled WGS sequence"/>
</dbReference>
<dbReference type="OrthoDB" id="6921389at2759"/>
<evidence type="ECO:0000313" key="6">
    <source>
        <dbReference type="EMBL" id="KMZ68197.1"/>
    </source>
</evidence>
<dbReference type="EMBL" id="LFYR01000861">
    <property type="protein sequence ID" value="KMZ68197.1"/>
    <property type="molecule type" value="Genomic_DNA"/>
</dbReference>
<dbReference type="GO" id="GO:0004659">
    <property type="term" value="F:prenyltransferase activity"/>
    <property type="evidence" value="ECO:0000318"/>
    <property type="project" value="GO_Central"/>
</dbReference>
<dbReference type="STRING" id="29655.A0A0K9PJ01"/>
<comment type="caution">
    <text evidence="6">The sequence shown here is derived from an EMBL/GenBank/DDBJ whole genome shotgun (WGS) entry which is preliminary data.</text>
</comment>
<protein>
    <submittedName>
        <fullName evidence="6">Heterodimeric geranyl(Geranyl)diphosphate synthase small subunit, geranyl diphosphate synthase</fullName>
    </submittedName>
</protein>
<reference evidence="7" key="1">
    <citation type="journal article" date="2016" name="Nature">
        <title>The genome of the seagrass Zostera marina reveals angiosperm adaptation to the sea.</title>
        <authorList>
            <person name="Olsen J.L."/>
            <person name="Rouze P."/>
            <person name="Verhelst B."/>
            <person name="Lin Y.-C."/>
            <person name="Bayer T."/>
            <person name="Collen J."/>
            <person name="Dattolo E."/>
            <person name="De Paoli E."/>
            <person name="Dittami S."/>
            <person name="Maumus F."/>
            <person name="Michel G."/>
            <person name="Kersting A."/>
            <person name="Lauritano C."/>
            <person name="Lohaus R."/>
            <person name="Toepel M."/>
            <person name="Tonon T."/>
            <person name="Vanneste K."/>
            <person name="Amirebrahimi M."/>
            <person name="Brakel J."/>
            <person name="Bostroem C."/>
            <person name="Chovatia M."/>
            <person name="Grimwood J."/>
            <person name="Jenkins J.W."/>
            <person name="Jueterbock A."/>
            <person name="Mraz A."/>
            <person name="Stam W.T."/>
            <person name="Tice H."/>
            <person name="Bornberg-Bauer E."/>
            <person name="Green P.J."/>
            <person name="Pearson G.A."/>
            <person name="Procaccini G."/>
            <person name="Duarte C.M."/>
            <person name="Schmutz J."/>
            <person name="Reusch T.B.H."/>
            <person name="Van de Peer Y."/>
        </authorList>
    </citation>
    <scope>NUCLEOTIDE SEQUENCE [LARGE SCALE GENOMIC DNA]</scope>
    <source>
        <strain evidence="7">cv. Finnish</strain>
    </source>
</reference>
<evidence type="ECO:0000256" key="1">
    <source>
        <dbReference type="ARBA" id="ARBA00001946"/>
    </source>
</evidence>
<dbReference type="GO" id="GO:0046872">
    <property type="term" value="F:metal ion binding"/>
    <property type="evidence" value="ECO:0007669"/>
    <property type="project" value="UniProtKB-KW"/>
</dbReference>
<evidence type="ECO:0000256" key="3">
    <source>
        <dbReference type="ARBA" id="ARBA00022723"/>
    </source>
</evidence>
<keyword evidence="3" id="KW-0479">Metal-binding</keyword>
<keyword evidence="5" id="KW-0808">Transferase</keyword>
<keyword evidence="4" id="KW-0460">Magnesium</keyword>
<dbReference type="Gene3D" id="1.10.600.10">
    <property type="entry name" value="Farnesyl Diphosphate Synthase"/>
    <property type="match status" value="1"/>
</dbReference>
<evidence type="ECO:0000256" key="5">
    <source>
        <dbReference type="RuleBase" id="RU004466"/>
    </source>
</evidence>
<dbReference type="OMA" id="PVMCISA"/>
<dbReference type="SFLD" id="SFLDS00005">
    <property type="entry name" value="Isoprenoid_Synthase_Type_I"/>
    <property type="match status" value="1"/>
</dbReference>
<sequence>MASFSSASVVLSTAAATVSTFPSSASFYKNPSLPILAKLQRRTSPLSWSTPPTSTSTSTPSFDLRVYWAELITQIDAQLSKSTPIQYPESINESMRYSLLCPGAKRAPPVMCIATACDLLGATQEAAYPTACALEMVHAASLVHDDLPCMDAAPLRRGRPTNHSVFGTEIALLAGDALFPHAFRHIASKTPYDLVSEETILRVITEIARAVGSKGMATGQLLDLGHNTGVTDVMEVLERKFGEMAECSAVCGGLLGGAEGEVLECLRRYGRVVGVLYQVVDDILMEEGDNGEKMRSNASVVGAYGMERALEIMEELRVKAKTEINVLSHRFGAQRVLALDSFVDFAVGRDD</sequence>
<gene>
    <name evidence="6" type="ORF">ZOSMA_248G00370</name>
</gene>
<name>A0A0K9PJ01_ZOSMR</name>
<keyword evidence="7" id="KW-1185">Reference proteome</keyword>
<evidence type="ECO:0000256" key="4">
    <source>
        <dbReference type="ARBA" id="ARBA00022842"/>
    </source>
</evidence>
<evidence type="ECO:0000256" key="2">
    <source>
        <dbReference type="ARBA" id="ARBA00006706"/>
    </source>
</evidence>
<dbReference type="Pfam" id="PF00348">
    <property type="entry name" value="polyprenyl_synt"/>
    <property type="match status" value="1"/>
</dbReference>